<comment type="caution">
    <text evidence="2">The sequence shown here is derived from an EMBL/GenBank/DDBJ whole genome shotgun (WGS) entry which is preliminary data.</text>
</comment>
<organism evidence="2 3">
    <name type="scientific">Antrodiella citrinella</name>
    <dbReference type="NCBI Taxonomy" id="2447956"/>
    <lineage>
        <taxon>Eukaryota</taxon>
        <taxon>Fungi</taxon>
        <taxon>Dikarya</taxon>
        <taxon>Basidiomycota</taxon>
        <taxon>Agaricomycotina</taxon>
        <taxon>Agaricomycetes</taxon>
        <taxon>Polyporales</taxon>
        <taxon>Steccherinaceae</taxon>
        <taxon>Antrodiella</taxon>
    </lineage>
</organism>
<sequence>MNQVTSMFRDTTSAFMGYRSVIVSTLLSLLVGIVPQDTGLAPKKFLSLPLGAVKPTGWLRDQLLVQANGLAGHEHDFYDYVAQSDWIGGDSYYSNLEEAGSYWFNGMVPTGVLLNDSTIQSQTLQFLDYVLDHQDSTGWLGPEMVEADATLAEKVVPALHKFVALANSMLHEGQGLEDWTKTRWEDFVIVLQWLYDFYPDGQEDVLMDTMKMLKWTGDPWEQVFAEANFPKGPVEHLSNPFPVLTWHGVNMAEGLKALPSTFRYTHNQSDLDAASLGWDLLFRYHGRPSGIYAADEYLAGLEAVRGGSYLYQVIGDPKFADRVERITYNALPATLTGDMWSRQYLQQQNQVAAKNMTPPYSNVFGLEPNYPASIDSVVRRCCTVNHPQGWPKFISNAFVTTADQQSVVQVYLGPFSTSATLAGGNKVTVTVDTLYPFSDALNISVNAGKSFTYSVRIPSWVTGGTFAVNGEQAKPAAPSNGLQGILVPDGATTINLNLPAQISLESRPHGSVAIHRGPLHYALDIPRTQRILTQNAQEPRAADLQFTATGNWQYAIDPDTLTFHAGTPTGGRLPSPIFDSGLSPLAITVMACPIDWDLAGDTFTTSPPTTPACTGPATNLTLSPFGTTKLRIGEFPTFKAS</sequence>
<evidence type="ECO:0000313" key="2">
    <source>
        <dbReference type="EMBL" id="THH27753.1"/>
    </source>
</evidence>
<evidence type="ECO:0000259" key="1">
    <source>
        <dbReference type="Pfam" id="PF20736"/>
    </source>
</evidence>
<name>A0A4V6S1T1_9APHY</name>
<dbReference type="PANTHER" id="PTHR31151">
    <property type="entry name" value="PROLINE-TRNA LIGASE (DUF1680)"/>
    <property type="match status" value="1"/>
</dbReference>
<accession>A0A4V6S1T1</accession>
<dbReference type="EMBL" id="SGPM01000228">
    <property type="protein sequence ID" value="THH27753.1"/>
    <property type="molecule type" value="Genomic_DNA"/>
</dbReference>
<feature type="domain" description="Non-reducing end beta-L-arabinofuranosidase-like GH127 middle" evidence="1">
    <location>
        <begin position="415"/>
        <end position="481"/>
    </location>
</feature>
<protein>
    <recommendedName>
        <fullName evidence="1">Non-reducing end beta-L-arabinofuranosidase-like GH127 middle domain-containing protein</fullName>
    </recommendedName>
</protein>
<dbReference type="AlphaFoldDB" id="A0A4V6S1T1"/>
<dbReference type="Proteomes" id="UP000308730">
    <property type="component" value="Unassembled WGS sequence"/>
</dbReference>
<gene>
    <name evidence="2" type="ORF">EUX98_g6436</name>
</gene>
<dbReference type="OrthoDB" id="5358475at2759"/>
<keyword evidence="3" id="KW-1185">Reference proteome</keyword>
<dbReference type="Pfam" id="PF20736">
    <property type="entry name" value="Glyco_hydro127M"/>
    <property type="match status" value="1"/>
</dbReference>
<reference evidence="2 3" key="1">
    <citation type="submission" date="2019-02" db="EMBL/GenBank/DDBJ databases">
        <title>Genome sequencing of the rare red list fungi Antrodiella citrinella (Flaviporus citrinellus).</title>
        <authorList>
            <person name="Buettner E."/>
            <person name="Kellner H."/>
        </authorList>
    </citation>
    <scope>NUCLEOTIDE SEQUENCE [LARGE SCALE GENOMIC DNA]</scope>
    <source>
        <strain evidence="2 3">DSM 108506</strain>
    </source>
</reference>
<evidence type="ECO:0000313" key="3">
    <source>
        <dbReference type="Proteomes" id="UP000308730"/>
    </source>
</evidence>
<dbReference type="PANTHER" id="PTHR31151:SF0">
    <property type="entry name" value="PROLINE-TRNA LIGASE (DUF1680)"/>
    <property type="match status" value="1"/>
</dbReference>
<dbReference type="InterPro" id="IPR049046">
    <property type="entry name" value="Beta-AFase-like_GH127_middle"/>
</dbReference>
<proteinExistence type="predicted"/>